<gene>
    <name evidence="2" type="ORF">MCOR_24920</name>
</gene>
<protein>
    <recommendedName>
        <fullName evidence="4">SGNH hydrolase-type esterase domain-containing protein</fullName>
    </recommendedName>
</protein>
<evidence type="ECO:0000256" key="1">
    <source>
        <dbReference type="SAM" id="MobiDB-lite"/>
    </source>
</evidence>
<accession>A0A6J8C0M6</accession>
<evidence type="ECO:0000313" key="3">
    <source>
        <dbReference type="Proteomes" id="UP000507470"/>
    </source>
</evidence>
<keyword evidence="3" id="KW-1185">Reference proteome</keyword>
<dbReference type="Proteomes" id="UP000507470">
    <property type="component" value="Unassembled WGS sequence"/>
</dbReference>
<name>A0A6J8C0M6_MYTCO</name>
<dbReference type="InterPro" id="IPR036514">
    <property type="entry name" value="SGNH_hydro_sf"/>
</dbReference>
<dbReference type="SUPFAM" id="SSF52266">
    <property type="entry name" value="SGNH hydrolase"/>
    <property type="match status" value="1"/>
</dbReference>
<sequence>MLQDGSNDLQEGEVDNVMNEYELLVDLIMNTYPDSEVVLGQILPRFYNDHFKKKEFETKRYQLNILLKDLSEDKCLILVTFDDMRRTDYVDGIHLNATGVKNYVRNFKNIFNPMVNVVTQYNLHIKQGYGQSTQSYIHNSTKPIQNKNYYNTRNVGSDTYNQNRGYGQNKNFQNRSN</sequence>
<organism evidence="2 3">
    <name type="scientific">Mytilus coruscus</name>
    <name type="common">Sea mussel</name>
    <dbReference type="NCBI Taxonomy" id="42192"/>
    <lineage>
        <taxon>Eukaryota</taxon>
        <taxon>Metazoa</taxon>
        <taxon>Spiralia</taxon>
        <taxon>Lophotrochozoa</taxon>
        <taxon>Mollusca</taxon>
        <taxon>Bivalvia</taxon>
        <taxon>Autobranchia</taxon>
        <taxon>Pteriomorphia</taxon>
        <taxon>Mytilida</taxon>
        <taxon>Mytiloidea</taxon>
        <taxon>Mytilidae</taxon>
        <taxon>Mytilinae</taxon>
        <taxon>Mytilus</taxon>
    </lineage>
</organism>
<proteinExistence type="predicted"/>
<reference evidence="2 3" key="1">
    <citation type="submission" date="2020-06" db="EMBL/GenBank/DDBJ databases">
        <authorList>
            <person name="Li R."/>
            <person name="Bekaert M."/>
        </authorList>
    </citation>
    <scope>NUCLEOTIDE SEQUENCE [LARGE SCALE GENOMIC DNA]</scope>
    <source>
        <strain evidence="3">wild</strain>
    </source>
</reference>
<evidence type="ECO:0000313" key="2">
    <source>
        <dbReference type="EMBL" id="CAC5389783.1"/>
    </source>
</evidence>
<dbReference type="AlphaFoldDB" id="A0A6J8C0M6"/>
<feature type="region of interest" description="Disordered" evidence="1">
    <location>
        <begin position="142"/>
        <end position="177"/>
    </location>
</feature>
<dbReference type="Gene3D" id="3.40.50.1110">
    <property type="entry name" value="SGNH hydrolase"/>
    <property type="match status" value="1"/>
</dbReference>
<dbReference type="EMBL" id="CACVKT020004375">
    <property type="protein sequence ID" value="CAC5389783.1"/>
    <property type="molecule type" value="Genomic_DNA"/>
</dbReference>
<evidence type="ECO:0008006" key="4">
    <source>
        <dbReference type="Google" id="ProtNLM"/>
    </source>
</evidence>